<keyword evidence="5" id="KW-0460">Magnesium</keyword>
<keyword evidence="4" id="KW-0378">Hydrolase</keyword>
<evidence type="ECO:0000256" key="1">
    <source>
        <dbReference type="ARBA" id="ARBA00001936"/>
    </source>
</evidence>
<accession>V2VV41</accession>
<dbReference type="NCBIfam" id="NF007980">
    <property type="entry name" value="PRK10707.1"/>
    <property type="match status" value="1"/>
</dbReference>
<comment type="caution">
    <text evidence="8">The sequence shown here is derived from an EMBL/GenBank/DDBJ whole genome shotgun (WGS) entry which is preliminary data.</text>
</comment>
<comment type="cofactor">
    <cofactor evidence="1">
        <name>Mn(2+)</name>
        <dbReference type="ChEBI" id="CHEBI:29035"/>
    </cofactor>
</comment>
<keyword evidence="9" id="KW-1185">Reference proteome</keyword>
<dbReference type="InterPro" id="IPR015797">
    <property type="entry name" value="NUDIX_hydrolase-like_dom_sf"/>
</dbReference>
<reference evidence="8 9" key="1">
    <citation type="submission" date="2013-10" db="EMBL/GenBank/DDBJ databases">
        <title>The Genome Sequence of Acinetobacter brisouii CIP 110357.</title>
        <authorList>
            <consortium name="The Broad Institute Genomics Platform"/>
            <consortium name="The Broad Institute Genome Sequencing Center for Infectious Disease"/>
            <person name="Cerqueira G."/>
            <person name="Feldgarden M."/>
            <person name="Courvalin P."/>
            <person name="Grillot-Courvalin C."/>
            <person name="Clermont D."/>
            <person name="Rocha E."/>
            <person name="Yoon E.-J."/>
            <person name="Nemec A."/>
            <person name="Young S.K."/>
            <person name="Zeng Q."/>
            <person name="Gargeya S."/>
            <person name="Fitzgerald M."/>
            <person name="Abouelleil A."/>
            <person name="Alvarado L."/>
            <person name="Berlin A.M."/>
            <person name="Chapman S.B."/>
            <person name="Gainer-Dewar J."/>
            <person name="Goldberg J."/>
            <person name="Gnerre S."/>
            <person name="Griggs A."/>
            <person name="Gujja S."/>
            <person name="Hansen M."/>
            <person name="Howarth C."/>
            <person name="Imamovic A."/>
            <person name="Ireland A."/>
            <person name="Larimer J."/>
            <person name="McCowan C."/>
            <person name="Murphy C."/>
            <person name="Pearson M."/>
            <person name="Poon T.W."/>
            <person name="Priest M."/>
            <person name="Roberts A."/>
            <person name="Saif S."/>
            <person name="Shea T."/>
            <person name="Sykes S."/>
            <person name="Wortman J."/>
            <person name="Nusbaum C."/>
            <person name="Birren B."/>
        </authorList>
    </citation>
    <scope>NUCLEOTIDE SEQUENCE [LARGE SCALE GENOMIC DNA]</scope>
    <source>
        <strain evidence="8 9">CIP 110357</strain>
    </source>
</reference>
<dbReference type="PANTHER" id="PTHR12992:SF11">
    <property type="entry name" value="MITOCHONDRIAL COENZYME A DIPHOSPHATASE NUDT8"/>
    <property type="match status" value="1"/>
</dbReference>
<dbReference type="PROSITE" id="PS51462">
    <property type="entry name" value="NUDIX"/>
    <property type="match status" value="1"/>
</dbReference>
<dbReference type="RefSeq" id="WP_004902011.1">
    <property type="nucleotide sequence ID" value="NZ_BBTI01000019.1"/>
</dbReference>
<dbReference type="AlphaFoldDB" id="V2VV41"/>
<dbReference type="EMBL" id="AYEU01000006">
    <property type="protein sequence ID" value="ESK51629.1"/>
    <property type="molecule type" value="Genomic_DNA"/>
</dbReference>
<keyword evidence="3" id="KW-0479">Metal-binding</keyword>
<keyword evidence="6" id="KW-0464">Manganese</keyword>
<dbReference type="PATRIC" id="fig|1341683.3.peg.2131"/>
<dbReference type="GO" id="GO:0010945">
    <property type="term" value="F:coenzyme A diphosphatase activity"/>
    <property type="evidence" value="ECO:0007669"/>
    <property type="project" value="InterPro"/>
</dbReference>
<dbReference type="Pfam" id="PF00293">
    <property type="entry name" value="NUDIX"/>
    <property type="match status" value="1"/>
</dbReference>
<evidence type="ECO:0000256" key="2">
    <source>
        <dbReference type="ARBA" id="ARBA00001946"/>
    </source>
</evidence>
<name>V2VV41_9GAMM</name>
<evidence type="ECO:0000313" key="9">
    <source>
        <dbReference type="Proteomes" id="UP000018418"/>
    </source>
</evidence>
<evidence type="ECO:0000256" key="6">
    <source>
        <dbReference type="ARBA" id="ARBA00023211"/>
    </source>
</evidence>
<proteinExistence type="predicted"/>
<gene>
    <name evidence="8" type="ORF">P255_02152</name>
</gene>
<protein>
    <recommendedName>
        <fullName evidence="7">Nudix hydrolase domain-containing protein</fullName>
    </recommendedName>
</protein>
<dbReference type="OrthoDB" id="9802805at2"/>
<dbReference type="GO" id="GO:0046872">
    <property type="term" value="F:metal ion binding"/>
    <property type="evidence" value="ECO:0007669"/>
    <property type="project" value="UniProtKB-KW"/>
</dbReference>
<comment type="cofactor">
    <cofactor evidence="2">
        <name>Mg(2+)</name>
        <dbReference type="ChEBI" id="CHEBI:18420"/>
    </cofactor>
</comment>
<dbReference type="InterPro" id="IPR045121">
    <property type="entry name" value="CoAse"/>
</dbReference>
<evidence type="ECO:0000256" key="3">
    <source>
        <dbReference type="ARBA" id="ARBA00022723"/>
    </source>
</evidence>
<dbReference type="STRING" id="396323.VH98_13310"/>
<feature type="domain" description="Nudix hydrolase" evidence="7">
    <location>
        <begin position="22"/>
        <end position="154"/>
    </location>
</feature>
<sequence>MSTKTLIDHLQQQLRFARHVEPAQAAVLIAITKEDDPKVLLTRRSKHLNQHAGEVSFPGGKRDPEDSSNIAVALREAHEETALNPYDVELIGDLPMQQSKSGLTVKPVVGLIPAQIELVAQPTEIDRIFFASLRELMETPTQPHAVQYQQQTLYFPSMHIEEEIVWGLTARMLVSLFKYGLKYDKEWPFLLNMAPLSVDLHAMTK</sequence>
<dbReference type="SUPFAM" id="SSF55811">
    <property type="entry name" value="Nudix"/>
    <property type="match status" value="1"/>
</dbReference>
<dbReference type="InterPro" id="IPR000086">
    <property type="entry name" value="NUDIX_hydrolase_dom"/>
</dbReference>
<evidence type="ECO:0000256" key="5">
    <source>
        <dbReference type="ARBA" id="ARBA00022842"/>
    </source>
</evidence>
<dbReference type="PANTHER" id="PTHR12992">
    <property type="entry name" value="NUDIX HYDROLASE"/>
    <property type="match status" value="1"/>
</dbReference>
<dbReference type="Gene3D" id="3.90.79.10">
    <property type="entry name" value="Nucleoside Triphosphate Pyrophosphohydrolase"/>
    <property type="match status" value="1"/>
</dbReference>
<organism evidence="8 9">
    <name type="scientific">Acinetobacter brisouii CIP 110357</name>
    <dbReference type="NCBI Taxonomy" id="1341683"/>
    <lineage>
        <taxon>Bacteria</taxon>
        <taxon>Pseudomonadati</taxon>
        <taxon>Pseudomonadota</taxon>
        <taxon>Gammaproteobacteria</taxon>
        <taxon>Moraxellales</taxon>
        <taxon>Moraxellaceae</taxon>
        <taxon>Acinetobacter</taxon>
    </lineage>
</organism>
<evidence type="ECO:0000259" key="7">
    <source>
        <dbReference type="PROSITE" id="PS51462"/>
    </source>
</evidence>
<dbReference type="Proteomes" id="UP000018418">
    <property type="component" value="Unassembled WGS sequence"/>
</dbReference>
<evidence type="ECO:0000256" key="4">
    <source>
        <dbReference type="ARBA" id="ARBA00022801"/>
    </source>
</evidence>
<dbReference type="HOGENOM" id="CLU_040940_5_2_6"/>
<evidence type="ECO:0000313" key="8">
    <source>
        <dbReference type="EMBL" id="ESK51629.1"/>
    </source>
</evidence>
<dbReference type="CDD" id="cd03426">
    <property type="entry name" value="NUDIX_CoAse_Nudt7"/>
    <property type="match status" value="1"/>
</dbReference>